<dbReference type="EMBL" id="BGZK01000905">
    <property type="protein sequence ID" value="GBP64671.1"/>
    <property type="molecule type" value="Genomic_DNA"/>
</dbReference>
<evidence type="ECO:0000313" key="2">
    <source>
        <dbReference type="EMBL" id="GBP64671.1"/>
    </source>
</evidence>
<name>A0A4C1XLM4_EUMVA</name>
<accession>A0A4C1XLM4</accession>
<keyword evidence="3" id="KW-1185">Reference proteome</keyword>
<proteinExistence type="predicted"/>
<feature type="transmembrane region" description="Helical" evidence="1">
    <location>
        <begin position="32"/>
        <end position="51"/>
    </location>
</feature>
<comment type="caution">
    <text evidence="2">The sequence shown here is derived from an EMBL/GenBank/DDBJ whole genome shotgun (WGS) entry which is preliminary data.</text>
</comment>
<dbReference type="AlphaFoldDB" id="A0A4C1XLM4"/>
<gene>
    <name evidence="2" type="ORF">EVAR_47687_1</name>
</gene>
<evidence type="ECO:0000313" key="3">
    <source>
        <dbReference type="Proteomes" id="UP000299102"/>
    </source>
</evidence>
<evidence type="ECO:0000256" key="1">
    <source>
        <dbReference type="SAM" id="Phobius"/>
    </source>
</evidence>
<reference evidence="2 3" key="1">
    <citation type="journal article" date="2019" name="Commun. Biol.">
        <title>The bagworm genome reveals a unique fibroin gene that provides high tensile strength.</title>
        <authorList>
            <person name="Kono N."/>
            <person name="Nakamura H."/>
            <person name="Ohtoshi R."/>
            <person name="Tomita M."/>
            <person name="Numata K."/>
            <person name="Arakawa K."/>
        </authorList>
    </citation>
    <scope>NUCLEOTIDE SEQUENCE [LARGE SCALE GENOMIC DNA]</scope>
</reference>
<keyword evidence="1" id="KW-0472">Membrane</keyword>
<dbReference type="Proteomes" id="UP000299102">
    <property type="component" value="Unassembled WGS sequence"/>
</dbReference>
<protein>
    <submittedName>
        <fullName evidence="2">Uncharacterized protein</fullName>
    </submittedName>
</protein>
<keyword evidence="1" id="KW-1133">Transmembrane helix</keyword>
<sequence>MHPVVCVHKTTADRATTLGSTTSLLHLDRPHLLILSIHIFIFRVVFCAHSLRHTRAKTDEHDDHDNHQTRGWVIVAKSISSVPCVCETPERRAEAIFRLDPTYETHDQNDH</sequence>
<organism evidence="2 3">
    <name type="scientific">Eumeta variegata</name>
    <name type="common">Bagworm moth</name>
    <name type="synonym">Eumeta japonica</name>
    <dbReference type="NCBI Taxonomy" id="151549"/>
    <lineage>
        <taxon>Eukaryota</taxon>
        <taxon>Metazoa</taxon>
        <taxon>Ecdysozoa</taxon>
        <taxon>Arthropoda</taxon>
        <taxon>Hexapoda</taxon>
        <taxon>Insecta</taxon>
        <taxon>Pterygota</taxon>
        <taxon>Neoptera</taxon>
        <taxon>Endopterygota</taxon>
        <taxon>Lepidoptera</taxon>
        <taxon>Glossata</taxon>
        <taxon>Ditrysia</taxon>
        <taxon>Tineoidea</taxon>
        <taxon>Psychidae</taxon>
        <taxon>Oiketicinae</taxon>
        <taxon>Eumeta</taxon>
    </lineage>
</organism>
<keyword evidence="1" id="KW-0812">Transmembrane</keyword>